<comment type="similarity">
    <text evidence="2">Belongs to the KHG/KDPG aldolase family.</text>
</comment>
<evidence type="ECO:0000256" key="4">
    <source>
        <dbReference type="ARBA" id="ARBA00023239"/>
    </source>
</evidence>
<dbReference type="PANTHER" id="PTHR30246:SF1">
    <property type="entry name" value="2-DEHYDRO-3-DEOXY-6-PHOSPHOGALACTONATE ALDOLASE-RELATED"/>
    <property type="match status" value="1"/>
</dbReference>
<evidence type="ECO:0000256" key="2">
    <source>
        <dbReference type="ARBA" id="ARBA00006906"/>
    </source>
</evidence>
<keyword evidence="5" id="KW-0119">Carbohydrate metabolism</keyword>
<dbReference type="Proteomes" id="UP000609874">
    <property type="component" value="Unassembled WGS sequence"/>
</dbReference>
<dbReference type="PROSITE" id="PS00160">
    <property type="entry name" value="ALDOLASE_KDPG_KHG_2"/>
    <property type="match status" value="1"/>
</dbReference>
<proteinExistence type="inferred from homology"/>
<dbReference type="CDD" id="cd00452">
    <property type="entry name" value="KDPG_aldolase"/>
    <property type="match status" value="1"/>
</dbReference>
<comment type="pathway">
    <text evidence="1">Carbohydrate acid metabolism.</text>
</comment>
<dbReference type="PANTHER" id="PTHR30246">
    <property type="entry name" value="2-KETO-3-DEOXY-6-PHOSPHOGLUCONATE ALDOLASE"/>
    <property type="match status" value="1"/>
</dbReference>
<accession>A0ABR8UTU1</accession>
<evidence type="ECO:0000256" key="3">
    <source>
        <dbReference type="ARBA" id="ARBA00011233"/>
    </source>
</evidence>
<dbReference type="SUPFAM" id="SSF51569">
    <property type="entry name" value="Aldolase"/>
    <property type="match status" value="1"/>
</dbReference>
<comment type="caution">
    <text evidence="6">The sequence shown here is derived from an EMBL/GenBank/DDBJ whole genome shotgun (WGS) entry which is preliminary data.</text>
</comment>
<evidence type="ECO:0000313" key="7">
    <source>
        <dbReference type="Proteomes" id="UP000609874"/>
    </source>
</evidence>
<evidence type="ECO:0000256" key="1">
    <source>
        <dbReference type="ARBA" id="ARBA00004761"/>
    </source>
</evidence>
<dbReference type="Gene3D" id="3.20.20.70">
    <property type="entry name" value="Aldolase class I"/>
    <property type="match status" value="1"/>
</dbReference>
<organism evidence="6 7">
    <name type="scientific">Arthrobacter gallicola</name>
    <dbReference type="NCBI Taxonomy" id="2762225"/>
    <lineage>
        <taxon>Bacteria</taxon>
        <taxon>Bacillati</taxon>
        <taxon>Actinomycetota</taxon>
        <taxon>Actinomycetes</taxon>
        <taxon>Micrococcales</taxon>
        <taxon>Micrococcaceae</taxon>
        <taxon>Arthrobacter</taxon>
    </lineage>
</organism>
<name>A0ABR8UTU1_9MICC</name>
<sequence>MNTDTPSTSRPVPSELLRAHPVIAVLRAGHASEYAPVVEALIRGGVTSIELTLSTAGVFAEMPALVSRFAGGAEIGVGTITSEDEAEQALDCGAQFLVTPAMSAGVVDAAVRRNVPVFPGGFTPTELLTGWSAGATAVKLFPASVVGKGYLAHLRGPFPGMQVIPSGGVSIEDAPAWIGAGALAVSLGGPLIGDAFAGGSLEALTERARRASALVAEAAAAVPGGAL</sequence>
<reference evidence="6 7" key="1">
    <citation type="submission" date="2020-08" db="EMBL/GenBank/DDBJ databases">
        <title>A Genomic Blueprint of the Chicken Gut Microbiome.</title>
        <authorList>
            <person name="Gilroy R."/>
            <person name="Ravi A."/>
            <person name="Getino M."/>
            <person name="Pursley I."/>
            <person name="Horton D.L."/>
            <person name="Alikhan N.-F."/>
            <person name="Baker D."/>
            <person name="Gharbi K."/>
            <person name="Hall N."/>
            <person name="Watson M."/>
            <person name="Adriaenssens E.M."/>
            <person name="Foster-Nyarko E."/>
            <person name="Jarju S."/>
            <person name="Secka A."/>
            <person name="Antonio M."/>
            <person name="Oren A."/>
            <person name="Chaudhuri R."/>
            <person name="La Ragione R.M."/>
            <person name="Hildebrand F."/>
            <person name="Pallen M.J."/>
        </authorList>
    </citation>
    <scope>NUCLEOTIDE SEQUENCE [LARGE SCALE GENOMIC DNA]</scope>
    <source>
        <strain evidence="6 7">Sa2CUA1</strain>
    </source>
</reference>
<dbReference type="InterPro" id="IPR031338">
    <property type="entry name" value="KDPG/KHG_AS_2"/>
</dbReference>
<dbReference type="InterPro" id="IPR000887">
    <property type="entry name" value="Aldlse_KDPG_KHG"/>
</dbReference>
<comment type="subunit">
    <text evidence="3">Homotrimer.</text>
</comment>
<protein>
    <submittedName>
        <fullName evidence="6">Bifunctional 4-hydroxy-2-oxoglutarate aldolase/2-dehydro-3-deoxy-phosphogluconate aldolase</fullName>
    </submittedName>
</protein>
<dbReference type="EMBL" id="JACSQD010000005">
    <property type="protein sequence ID" value="MBD7995964.1"/>
    <property type="molecule type" value="Genomic_DNA"/>
</dbReference>
<keyword evidence="7" id="KW-1185">Reference proteome</keyword>
<keyword evidence="4" id="KW-0456">Lyase</keyword>
<dbReference type="Pfam" id="PF01081">
    <property type="entry name" value="Aldolase"/>
    <property type="match status" value="1"/>
</dbReference>
<evidence type="ECO:0000256" key="5">
    <source>
        <dbReference type="ARBA" id="ARBA00023277"/>
    </source>
</evidence>
<dbReference type="InterPro" id="IPR013785">
    <property type="entry name" value="Aldolase_TIM"/>
</dbReference>
<evidence type="ECO:0000313" key="6">
    <source>
        <dbReference type="EMBL" id="MBD7995964.1"/>
    </source>
</evidence>
<gene>
    <name evidence="6" type="ORF">H9639_11700</name>
</gene>